<keyword evidence="8" id="KW-1185">Reference proteome</keyword>
<keyword evidence="2" id="KW-0285">Flavoprotein</keyword>
<dbReference type="AlphaFoldDB" id="A0A1M5DKL7"/>
<dbReference type="STRING" id="1122133.SAMN02745157_2718"/>
<evidence type="ECO:0000256" key="4">
    <source>
        <dbReference type="ARBA" id="ARBA00022857"/>
    </source>
</evidence>
<dbReference type="Pfam" id="PF00724">
    <property type="entry name" value="Oxidored_FMN"/>
    <property type="match status" value="1"/>
</dbReference>
<gene>
    <name evidence="7" type="ORF">SAMN02745157_2718</name>
</gene>
<dbReference type="PANTHER" id="PTHR43303:SF4">
    <property type="entry name" value="NADPH DEHYDROGENASE C23G7.10C-RELATED"/>
    <property type="match status" value="1"/>
</dbReference>
<keyword evidence="5" id="KW-0560">Oxidoreductase</keyword>
<keyword evidence="4" id="KW-0521">NADP</keyword>
<name>A0A1M5DKL7_9HYPH</name>
<dbReference type="GO" id="GO:0050661">
    <property type="term" value="F:NADP binding"/>
    <property type="evidence" value="ECO:0007669"/>
    <property type="project" value="InterPro"/>
</dbReference>
<evidence type="ECO:0000256" key="1">
    <source>
        <dbReference type="ARBA" id="ARBA00001917"/>
    </source>
</evidence>
<evidence type="ECO:0000313" key="8">
    <source>
        <dbReference type="Proteomes" id="UP000184485"/>
    </source>
</evidence>
<accession>A0A1M5DKL7</accession>
<dbReference type="PANTHER" id="PTHR43303">
    <property type="entry name" value="NADPH DEHYDROGENASE C23G7.10C-RELATED"/>
    <property type="match status" value="1"/>
</dbReference>
<sequence>MTSALFSQLTLGPRTLSNRIAIAPMCMYSADDGSATDWHLHHWTSLGISGAAMVTIEATGVERRGRISHGCLGLYSDANEASARRALEAARRYAPTSTVWGIQLGHAGRKASTRIPFDGQGGLGPDEDPWQTVAPSAIAFSPDYPMPEALDEAGIARVIAAFVQAALRAERAGFDFVELHGAHGYLLHEFLSPISNQRTDRWGGSLENRMRLIVTIAREVRAALPAHMFVGARLSASDWVEGGFQVEDAIEVAKALKAEGVVYICASSGGNVLDAKIPVGPLYQAHFAEAIQREAGIPTRAVGLITTPAEAEEIVASGRADMVALARAVLADPRWPWRAAAELGAKLDVVDQYARSQATIRHWITPPAPARTAA</sequence>
<evidence type="ECO:0000256" key="3">
    <source>
        <dbReference type="ARBA" id="ARBA00022643"/>
    </source>
</evidence>
<protein>
    <submittedName>
        <fullName evidence="7">2,4-dienoyl-CoA reductase</fullName>
    </submittedName>
</protein>
<reference evidence="7 8" key="1">
    <citation type="submission" date="2016-11" db="EMBL/GenBank/DDBJ databases">
        <authorList>
            <person name="Jaros S."/>
            <person name="Januszkiewicz K."/>
            <person name="Wedrychowicz H."/>
        </authorList>
    </citation>
    <scope>NUCLEOTIDE SEQUENCE [LARGE SCALE GENOMIC DNA]</scope>
    <source>
        <strain evidence="7 8">DSM 19436</strain>
    </source>
</reference>
<dbReference type="OrthoDB" id="9804454at2"/>
<dbReference type="RefSeq" id="WP_073053502.1">
    <property type="nucleotide sequence ID" value="NZ_FQUP01000002.1"/>
</dbReference>
<dbReference type="CDD" id="cd02932">
    <property type="entry name" value="OYE_YqiM_FMN"/>
    <property type="match status" value="1"/>
</dbReference>
<dbReference type="Gene3D" id="3.20.20.70">
    <property type="entry name" value="Aldolase class I"/>
    <property type="match status" value="1"/>
</dbReference>
<evidence type="ECO:0000256" key="5">
    <source>
        <dbReference type="ARBA" id="ARBA00023002"/>
    </source>
</evidence>
<dbReference type="SUPFAM" id="SSF51395">
    <property type="entry name" value="FMN-linked oxidoreductases"/>
    <property type="match status" value="1"/>
</dbReference>
<dbReference type="GO" id="GO:0010181">
    <property type="term" value="F:FMN binding"/>
    <property type="evidence" value="ECO:0007669"/>
    <property type="project" value="InterPro"/>
</dbReference>
<organism evidence="7 8">
    <name type="scientific">Kaistia soli DSM 19436</name>
    <dbReference type="NCBI Taxonomy" id="1122133"/>
    <lineage>
        <taxon>Bacteria</taxon>
        <taxon>Pseudomonadati</taxon>
        <taxon>Pseudomonadota</taxon>
        <taxon>Alphaproteobacteria</taxon>
        <taxon>Hyphomicrobiales</taxon>
        <taxon>Kaistiaceae</taxon>
        <taxon>Kaistia</taxon>
    </lineage>
</organism>
<evidence type="ECO:0000256" key="2">
    <source>
        <dbReference type="ARBA" id="ARBA00022630"/>
    </source>
</evidence>
<dbReference type="InterPro" id="IPR001155">
    <property type="entry name" value="OxRdtase_FMN_N"/>
</dbReference>
<dbReference type="InterPro" id="IPR044152">
    <property type="entry name" value="YqjM-like"/>
</dbReference>
<feature type="domain" description="NADH:flavin oxidoreductase/NADH oxidase N-terminal" evidence="6">
    <location>
        <begin position="5"/>
        <end position="343"/>
    </location>
</feature>
<dbReference type="GO" id="GO:0003959">
    <property type="term" value="F:NADPH dehydrogenase activity"/>
    <property type="evidence" value="ECO:0007669"/>
    <property type="project" value="InterPro"/>
</dbReference>
<dbReference type="InterPro" id="IPR013785">
    <property type="entry name" value="Aldolase_TIM"/>
</dbReference>
<dbReference type="Proteomes" id="UP000184485">
    <property type="component" value="Unassembled WGS sequence"/>
</dbReference>
<keyword evidence="3" id="KW-0288">FMN</keyword>
<comment type="cofactor">
    <cofactor evidence="1">
        <name>FMN</name>
        <dbReference type="ChEBI" id="CHEBI:58210"/>
    </cofactor>
</comment>
<evidence type="ECO:0000313" key="7">
    <source>
        <dbReference type="EMBL" id="SHF67539.1"/>
    </source>
</evidence>
<dbReference type="EMBL" id="FQUP01000002">
    <property type="protein sequence ID" value="SHF67539.1"/>
    <property type="molecule type" value="Genomic_DNA"/>
</dbReference>
<evidence type="ECO:0000259" key="6">
    <source>
        <dbReference type="Pfam" id="PF00724"/>
    </source>
</evidence>
<proteinExistence type="predicted"/>